<dbReference type="RefSeq" id="WP_077541196.1">
    <property type="nucleotide sequence ID" value="NZ_CP019633.1"/>
</dbReference>
<name>A0A1Q2HS00_9BACT</name>
<reference evidence="3" key="1">
    <citation type="submission" date="2017-02" db="EMBL/GenBank/DDBJ databases">
        <title>Comparative genomics and description of representatives of a novel lineage of planctomycetes thriving in anoxic sediments.</title>
        <authorList>
            <person name="Spring S."/>
            <person name="Bunk B."/>
            <person name="Sproer C."/>
            <person name="Klenk H.-P."/>
        </authorList>
    </citation>
    <scope>NUCLEOTIDE SEQUENCE [LARGE SCALE GENOMIC DNA]</scope>
    <source>
        <strain evidence="3">L21-RPul-D3</strain>
    </source>
</reference>
<dbReference type="Pfam" id="PF07589">
    <property type="entry name" value="PEP-CTERM"/>
    <property type="match status" value="1"/>
</dbReference>
<evidence type="ECO:0000313" key="3">
    <source>
        <dbReference type="Proteomes" id="UP000188273"/>
    </source>
</evidence>
<sequence>MNKFSVLSLVFAASLSFGKLPPTAWETVDFSWTGNSGYDVLGSMTYDSDLDIISYSKGSGSGINNFEVSIYDSSNEFLGSFSNVVNNTVNYSAFSIFFDTNELTFGDETDIVAFGSNIFTFQYSATEPHFTLNNAQTLELLDSSSEGMNAVPEPATMALLGIGGFILRKRRA</sequence>
<feature type="domain" description="Ice-binding protein C-terminal" evidence="1">
    <location>
        <begin position="150"/>
        <end position="171"/>
    </location>
</feature>
<dbReference type="NCBIfam" id="TIGR02595">
    <property type="entry name" value="PEP_CTERM"/>
    <property type="match status" value="1"/>
</dbReference>
<organism evidence="2 3">
    <name type="scientific">Sedimentisphaera cyanobacteriorum</name>
    <dbReference type="NCBI Taxonomy" id="1940790"/>
    <lineage>
        <taxon>Bacteria</taxon>
        <taxon>Pseudomonadati</taxon>
        <taxon>Planctomycetota</taxon>
        <taxon>Phycisphaerae</taxon>
        <taxon>Sedimentisphaerales</taxon>
        <taxon>Sedimentisphaeraceae</taxon>
        <taxon>Sedimentisphaera</taxon>
    </lineage>
</organism>
<dbReference type="KEGG" id="pbu:L21SP3_02030"/>
<dbReference type="Proteomes" id="UP000188273">
    <property type="component" value="Chromosome"/>
</dbReference>
<evidence type="ECO:0000313" key="2">
    <source>
        <dbReference type="EMBL" id="AQQ10202.1"/>
    </source>
</evidence>
<protein>
    <recommendedName>
        <fullName evidence="1">Ice-binding protein C-terminal domain-containing protein</fullName>
    </recommendedName>
</protein>
<keyword evidence="3" id="KW-1185">Reference proteome</keyword>
<dbReference type="InterPro" id="IPR013424">
    <property type="entry name" value="Ice-binding_C"/>
</dbReference>
<evidence type="ECO:0000259" key="1">
    <source>
        <dbReference type="Pfam" id="PF07589"/>
    </source>
</evidence>
<dbReference type="OrthoDB" id="458897at2"/>
<dbReference type="EMBL" id="CP019633">
    <property type="protein sequence ID" value="AQQ10202.1"/>
    <property type="molecule type" value="Genomic_DNA"/>
</dbReference>
<accession>A0A1Q2HS00</accession>
<gene>
    <name evidence="2" type="ORF">L21SP3_02030</name>
</gene>
<proteinExistence type="predicted"/>
<dbReference type="AlphaFoldDB" id="A0A1Q2HS00"/>